<keyword evidence="3" id="KW-1185">Reference proteome</keyword>
<dbReference type="Pfam" id="PF00326">
    <property type="entry name" value="Peptidase_S9"/>
    <property type="match status" value="1"/>
</dbReference>
<evidence type="ECO:0000313" key="2">
    <source>
        <dbReference type="EMBL" id="KAF7290555.1"/>
    </source>
</evidence>
<dbReference type="Gene3D" id="2.120.10.30">
    <property type="entry name" value="TolB, C-terminal domain"/>
    <property type="match status" value="1"/>
</dbReference>
<dbReference type="PANTHER" id="PTHR43056:SF5">
    <property type="entry name" value="PEPTIDASE S9 PROLYL OLIGOPEPTIDASE CATALYTIC DOMAIN-CONTAINING PROTEIN"/>
    <property type="match status" value="1"/>
</dbReference>
<dbReference type="InterPro" id="IPR011042">
    <property type="entry name" value="6-blade_b-propeller_TolB-like"/>
</dbReference>
<accession>A0A8H6RZG6</accession>
<name>A0A8H6RZG6_9AGAR</name>
<protein>
    <submittedName>
        <fullName evidence="2">Peptidase-S9 domain-containing protein</fullName>
    </submittedName>
</protein>
<dbReference type="PANTHER" id="PTHR43056">
    <property type="entry name" value="PEPTIDASE S9 PROLYL OLIGOPEPTIDASE"/>
    <property type="match status" value="1"/>
</dbReference>
<gene>
    <name evidence="2" type="ORF">MIND_01295600</name>
</gene>
<dbReference type="Proteomes" id="UP000636479">
    <property type="component" value="Unassembled WGS sequence"/>
</dbReference>
<sequence>MLIPHHEKTFELSCAVPLLIIRGCETLRVQYLVAMVMTLGRSSRTSQDCAVTCTKKHTTNHVTDNGQVRQSISGTLYSQLPQGVPPSLDKSGNPFSFCSVQLLDLFQKMSIPILAAFGTWKSPLSIDDLTHPRNVESPFLDLLVDRAACAIYHIEKRPHESGRNSLVQTETNQDLTSTEWDVRTSVNGYGGAPAVIHNNIAYFSHARDGRVYMMRGPFNRRPEPITPENRNHRFANFDVYPLDPTLLVCVMEDHTDATSPLEVVNSLCILNTKTKLVHPVESDASFYSSPIFSPDGKHIAWIEWDLPDMPWSGSELWVAEVAPIPNSDSLSLHNPRLIAGEHRKISIAYPSWVSSDILLFTSDISGFENPWVFDCTTSNSQAKPVLAVPVEESFGYGQPPRLGYSPYAVTDSPMVVFTAVRDGRSVLYLVNISTGSIEPLFCPFVEIHRIRSLKPNQFVFIGTKVDQSSTLIRCTLSPEPVYEDIVQPSSHGSTLPQDYVSLPQPISIQIDDSKLEIHIVYYPPTNPQYAAAGEERPPCVLNVHGGPVGFAAQSFNATKQFFTTRGWAWLDVNFGGTSGYGRAYRNRLMGNWGITDVDDCILAARSLSSSPYNLIDPKRIVIRGASGGGFAVLASFSFRAADTRGVFAAGTSLYGISDLRLLQKDTHKYESRYLEMLIGDDSDTVLLDSRSAIRHVDKIEVPLLILQGDADTAVPKAQAEGIVESIQKRGGTVEYMLYSGEGHGWKQKDTIQDAILREWRFYNRVLGIQAEE</sequence>
<proteinExistence type="predicted"/>
<evidence type="ECO:0000313" key="3">
    <source>
        <dbReference type="Proteomes" id="UP000636479"/>
    </source>
</evidence>
<dbReference type="GeneID" id="59351933"/>
<organism evidence="2 3">
    <name type="scientific">Mycena indigotica</name>
    <dbReference type="NCBI Taxonomy" id="2126181"/>
    <lineage>
        <taxon>Eukaryota</taxon>
        <taxon>Fungi</taxon>
        <taxon>Dikarya</taxon>
        <taxon>Basidiomycota</taxon>
        <taxon>Agaricomycotina</taxon>
        <taxon>Agaricomycetes</taxon>
        <taxon>Agaricomycetidae</taxon>
        <taxon>Agaricales</taxon>
        <taxon>Marasmiineae</taxon>
        <taxon>Mycenaceae</taxon>
        <taxon>Mycena</taxon>
    </lineage>
</organism>
<feature type="domain" description="Peptidase S9 prolyl oligopeptidase catalytic" evidence="1">
    <location>
        <begin position="554"/>
        <end position="767"/>
    </location>
</feature>
<dbReference type="InterPro" id="IPR001375">
    <property type="entry name" value="Peptidase_S9_cat"/>
</dbReference>
<comment type="caution">
    <text evidence="2">The sequence shown here is derived from an EMBL/GenBank/DDBJ whole genome shotgun (WGS) entry which is preliminary data.</text>
</comment>
<dbReference type="EMBL" id="JACAZF010000014">
    <property type="protein sequence ID" value="KAF7290555.1"/>
    <property type="molecule type" value="Genomic_DNA"/>
</dbReference>
<dbReference type="AlphaFoldDB" id="A0A8H6RZG6"/>
<evidence type="ECO:0000259" key="1">
    <source>
        <dbReference type="Pfam" id="PF00326"/>
    </source>
</evidence>
<reference evidence="2" key="1">
    <citation type="submission" date="2020-05" db="EMBL/GenBank/DDBJ databases">
        <title>Mycena genomes resolve the evolution of fungal bioluminescence.</title>
        <authorList>
            <person name="Tsai I.J."/>
        </authorList>
    </citation>
    <scope>NUCLEOTIDE SEQUENCE</scope>
    <source>
        <strain evidence="2">171206Taipei</strain>
    </source>
</reference>
<dbReference type="GO" id="GO:0006508">
    <property type="term" value="P:proteolysis"/>
    <property type="evidence" value="ECO:0007669"/>
    <property type="project" value="InterPro"/>
</dbReference>
<dbReference type="Gene3D" id="3.40.50.1820">
    <property type="entry name" value="alpha/beta hydrolase"/>
    <property type="match status" value="1"/>
</dbReference>
<dbReference type="InterPro" id="IPR029058">
    <property type="entry name" value="AB_hydrolase_fold"/>
</dbReference>
<dbReference type="GO" id="GO:0008236">
    <property type="term" value="F:serine-type peptidase activity"/>
    <property type="evidence" value="ECO:0007669"/>
    <property type="project" value="InterPro"/>
</dbReference>
<dbReference type="SUPFAM" id="SSF53474">
    <property type="entry name" value="alpha/beta-Hydrolases"/>
    <property type="match status" value="1"/>
</dbReference>
<dbReference type="OrthoDB" id="43744at2759"/>
<dbReference type="SUPFAM" id="SSF82171">
    <property type="entry name" value="DPP6 N-terminal domain-like"/>
    <property type="match status" value="1"/>
</dbReference>
<dbReference type="InterPro" id="IPR050585">
    <property type="entry name" value="Xaa-Pro_dipeptidyl-ppase/CocE"/>
</dbReference>
<dbReference type="RefSeq" id="XP_037213915.1">
    <property type="nucleotide sequence ID" value="XM_037369417.1"/>
</dbReference>